<feature type="signal peptide" evidence="1">
    <location>
        <begin position="1"/>
        <end position="24"/>
    </location>
</feature>
<accession>A0A1Q9A3X3</accession>
<feature type="chain" id="PRO_5012503124" evidence="1">
    <location>
        <begin position="25"/>
        <end position="81"/>
    </location>
</feature>
<dbReference type="EMBL" id="MKIN01000022">
    <property type="protein sequence ID" value="OLP49236.1"/>
    <property type="molecule type" value="Genomic_DNA"/>
</dbReference>
<dbReference type="STRING" id="887144.BJF91_19370"/>
<keyword evidence="1" id="KW-0732">Signal</keyword>
<keyword evidence="3" id="KW-1185">Reference proteome</keyword>
<evidence type="ECO:0000256" key="1">
    <source>
        <dbReference type="SAM" id="SignalP"/>
    </source>
</evidence>
<reference evidence="2 3" key="1">
    <citation type="submission" date="2016-09" db="EMBL/GenBank/DDBJ databases">
        <title>Rhizobium oryziradicis sp. nov., isolated from the root of rice.</title>
        <authorList>
            <person name="Zhao J."/>
            <person name="Zhang X."/>
        </authorList>
    </citation>
    <scope>NUCLEOTIDE SEQUENCE [LARGE SCALE GENOMIC DNA]</scope>
    <source>
        <strain evidence="2 3">14971</strain>
    </source>
</reference>
<evidence type="ECO:0000313" key="3">
    <source>
        <dbReference type="Proteomes" id="UP000185598"/>
    </source>
</evidence>
<organism evidence="2 3">
    <name type="scientific">Allorhizobium taibaishanense</name>
    <dbReference type="NCBI Taxonomy" id="887144"/>
    <lineage>
        <taxon>Bacteria</taxon>
        <taxon>Pseudomonadati</taxon>
        <taxon>Pseudomonadota</taxon>
        <taxon>Alphaproteobacteria</taxon>
        <taxon>Hyphomicrobiales</taxon>
        <taxon>Rhizobiaceae</taxon>
        <taxon>Rhizobium/Agrobacterium group</taxon>
        <taxon>Allorhizobium</taxon>
    </lineage>
</organism>
<dbReference type="Proteomes" id="UP000185598">
    <property type="component" value="Unassembled WGS sequence"/>
</dbReference>
<dbReference type="AlphaFoldDB" id="A0A1Q9A3X3"/>
<protein>
    <submittedName>
        <fullName evidence="2">Uncharacterized protein</fullName>
    </submittedName>
</protein>
<gene>
    <name evidence="2" type="ORF">BJF91_19370</name>
</gene>
<name>A0A1Q9A3X3_9HYPH</name>
<proteinExistence type="predicted"/>
<sequence length="81" mass="7680">MDAACAEVELLLPLLALLSLTDMAAIDEGTLAADAVCTVGFGCGGGGVSSGACCFAAGCGGAVAAEAKAALIAEMDAIKLS</sequence>
<evidence type="ECO:0000313" key="2">
    <source>
        <dbReference type="EMBL" id="OLP49236.1"/>
    </source>
</evidence>
<comment type="caution">
    <text evidence="2">The sequence shown here is derived from an EMBL/GenBank/DDBJ whole genome shotgun (WGS) entry which is preliminary data.</text>
</comment>